<organism evidence="1 2">
    <name type="scientific">Trichinella nativa</name>
    <dbReference type="NCBI Taxonomy" id="6335"/>
    <lineage>
        <taxon>Eukaryota</taxon>
        <taxon>Metazoa</taxon>
        <taxon>Ecdysozoa</taxon>
        <taxon>Nematoda</taxon>
        <taxon>Enoplea</taxon>
        <taxon>Dorylaimia</taxon>
        <taxon>Trichinellida</taxon>
        <taxon>Trichinellidae</taxon>
        <taxon>Trichinella</taxon>
    </lineage>
</organism>
<evidence type="ECO:0000313" key="2">
    <source>
        <dbReference type="Proteomes" id="UP000054721"/>
    </source>
</evidence>
<gene>
    <name evidence="1" type="ORF">T02_2341</name>
</gene>
<keyword evidence="2" id="KW-1185">Reference proteome</keyword>
<dbReference type="EMBL" id="JYDW01000251">
    <property type="protein sequence ID" value="KRZ50766.1"/>
    <property type="molecule type" value="Genomic_DNA"/>
</dbReference>
<dbReference type="Proteomes" id="UP000054721">
    <property type="component" value="Unassembled WGS sequence"/>
</dbReference>
<name>A0A0V1KV77_9BILA</name>
<sequence length="89" mass="10907">LDHCSYFHFYNCYYYYCFYCFYMRSTFEKKILSWSFCYFLHTNEMKTQKNVPAPAQSTFYTFERFLQIQLSSSLLEERCGSSRLGLLRL</sequence>
<feature type="non-terminal residue" evidence="1">
    <location>
        <position position="89"/>
    </location>
</feature>
<protein>
    <submittedName>
        <fullName evidence="1">Uncharacterized protein</fullName>
    </submittedName>
</protein>
<dbReference type="OrthoDB" id="10536436at2759"/>
<reference evidence="1 2" key="1">
    <citation type="submission" date="2015-05" db="EMBL/GenBank/DDBJ databases">
        <title>Evolution of Trichinella species and genotypes.</title>
        <authorList>
            <person name="Korhonen P.K."/>
            <person name="Edoardo P."/>
            <person name="Giuseppe L.R."/>
            <person name="Gasser R.B."/>
        </authorList>
    </citation>
    <scope>NUCLEOTIDE SEQUENCE [LARGE SCALE GENOMIC DNA]</scope>
    <source>
        <strain evidence="1">ISS10</strain>
    </source>
</reference>
<proteinExistence type="predicted"/>
<evidence type="ECO:0000313" key="1">
    <source>
        <dbReference type="EMBL" id="KRZ50766.1"/>
    </source>
</evidence>
<dbReference type="AlphaFoldDB" id="A0A0V1KV77"/>
<accession>A0A0V1KV77</accession>
<comment type="caution">
    <text evidence="1">The sequence shown here is derived from an EMBL/GenBank/DDBJ whole genome shotgun (WGS) entry which is preliminary data.</text>
</comment>